<evidence type="ECO:0000256" key="5">
    <source>
        <dbReference type="ARBA" id="ARBA00022687"/>
    </source>
</evidence>
<protein>
    <recommendedName>
        <fullName evidence="3">Protein CUSTOS</fullName>
    </recommendedName>
</protein>
<dbReference type="PANTHER" id="PTHR14482">
    <property type="entry name" value="CHROMOSOME 12 ORF 43 HOMOLOG"/>
    <property type="match status" value="1"/>
</dbReference>
<feature type="region of interest" description="Disordered" evidence="7">
    <location>
        <begin position="160"/>
        <end position="199"/>
    </location>
</feature>
<accession>A0A6P8H7T5</accession>
<dbReference type="PANTHER" id="PTHR14482:SF0">
    <property type="entry name" value="PROTEIN CUSTOS"/>
    <property type="match status" value="1"/>
</dbReference>
<keyword evidence="6" id="KW-0539">Nucleus</keyword>
<comment type="similarity">
    <text evidence="2">Belongs to the CUSTOS family.</text>
</comment>
<dbReference type="AlphaFoldDB" id="A0A6P8H7T5"/>
<dbReference type="Pfam" id="PF23999">
    <property type="entry name" value="CUSTOS"/>
    <property type="match status" value="1"/>
</dbReference>
<organism evidence="8 9">
    <name type="scientific">Actinia tenebrosa</name>
    <name type="common">Australian red waratah sea anemone</name>
    <dbReference type="NCBI Taxonomy" id="6105"/>
    <lineage>
        <taxon>Eukaryota</taxon>
        <taxon>Metazoa</taxon>
        <taxon>Cnidaria</taxon>
        <taxon>Anthozoa</taxon>
        <taxon>Hexacorallia</taxon>
        <taxon>Actiniaria</taxon>
        <taxon>Actiniidae</taxon>
        <taxon>Actinia</taxon>
    </lineage>
</organism>
<sequence>MASSSSEEDEEERKIMAEIAGCAAKDLTEAHLVIKQMERENIKKSGRNEKDCDEETQSSNLTPEIKRHIAKKLSSYLDGCIQIETGCTFKQKKIMSQVSGIHLFCLSKNKLLDVENDYLKEKQPKTPKRSHQSSSSSESSDNEEDLTRFQEATVCGQSIIDNSCPSIDNGVHRENSNKKKKKKKKKKDQNKVKNKNVSEYEFDNLKDRWKEKYQN</sequence>
<evidence type="ECO:0000256" key="3">
    <source>
        <dbReference type="ARBA" id="ARBA00013465"/>
    </source>
</evidence>
<dbReference type="GeneID" id="116289677"/>
<dbReference type="InterPro" id="IPR026694">
    <property type="entry name" value="CUSTOS"/>
</dbReference>
<evidence type="ECO:0000313" key="9">
    <source>
        <dbReference type="RefSeq" id="XP_031552489.1"/>
    </source>
</evidence>
<evidence type="ECO:0000256" key="7">
    <source>
        <dbReference type="SAM" id="MobiDB-lite"/>
    </source>
</evidence>
<keyword evidence="4" id="KW-0217">Developmental protein</keyword>
<keyword evidence="5" id="KW-0879">Wnt signaling pathway</keyword>
<proteinExistence type="inferred from homology"/>
<evidence type="ECO:0000256" key="1">
    <source>
        <dbReference type="ARBA" id="ARBA00004259"/>
    </source>
</evidence>
<dbReference type="GO" id="GO:0016055">
    <property type="term" value="P:Wnt signaling pathway"/>
    <property type="evidence" value="ECO:0007669"/>
    <property type="project" value="UniProtKB-KW"/>
</dbReference>
<evidence type="ECO:0000256" key="4">
    <source>
        <dbReference type="ARBA" id="ARBA00022473"/>
    </source>
</evidence>
<evidence type="ECO:0000313" key="8">
    <source>
        <dbReference type="Proteomes" id="UP000515163"/>
    </source>
</evidence>
<dbReference type="RefSeq" id="XP_031552489.1">
    <property type="nucleotide sequence ID" value="XM_031696629.1"/>
</dbReference>
<dbReference type="OrthoDB" id="5986465at2759"/>
<feature type="compositionally biased region" description="Basic residues" evidence="7">
    <location>
        <begin position="178"/>
        <end position="194"/>
    </location>
</feature>
<keyword evidence="8" id="KW-1185">Reference proteome</keyword>
<comment type="subcellular location">
    <subcellularLocation>
        <location evidence="1">Nucleus envelope</location>
    </subcellularLocation>
</comment>
<name>A0A6P8H7T5_ACTTE</name>
<feature type="region of interest" description="Disordered" evidence="7">
    <location>
        <begin position="120"/>
        <end position="148"/>
    </location>
</feature>
<reference evidence="9" key="1">
    <citation type="submission" date="2025-08" db="UniProtKB">
        <authorList>
            <consortium name="RefSeq"/>
        </authorList>
    </citation>
    <scope>IDENTIFICATION</scope>
    <source>
        <tissue evidence="9">Tentacle</tissue>
    </source>
</reference>
<feature type="region of interest" description="Disordered" evidence="7">
    <location>
        <begin position="38"/>
        <end position="60"/>
    </location>
</feature>
<evidence type="ECO:0000256" key="6">
    <source>
        <dbReference type="ARBA" id="ARBA00023242"/>
    </source>
</evidence>
<dbReference type="KEGG" id="aten:116289677"/>
<feature type="compositionally biased region" description="Basic and acidic residues" evidence="7">
    <location>
        <begin position="38"/>
        <end position="50"/>
    </location>
</feature>
<dbReference type="InParanoid" id="A0A6P8H7T5"/>
<gene>
    <name evidence="9" type="primary">LOC116289677</name>
</gene>
<evidence type="ECO:0000256" key="2">
    <source>
        <dbReference type="ARBA" id="ARBA00008632"/>
    </source>
</evidence>
<dbReference type="GO" id="GO:0005635">
    <property type="term" value="C:nuclear envelope"/>
    <property type="evidence" value="ECO:0007669"/>
    <property type="project" value="UniProtKB-SubCell"/>
</dbReference>
<dbReference type="Proteomes" id="UP000515163">
    <property type="component" value="Unplaced"/>
</dbReference>